<dbReference type="EMBL" id="SJDL01000001">
    <property type="protein sequence ID" value="TBW59399.1"/>
    <property type="molecule type" value="Genomic_DNA"/>
</dbReference>
<feature type="domain" description="Glycosyl transferase family 1" evidence="7">
    <location>
        <begin position="206"/>
        <end position="319"/>
    </location>
</feature>
<dbReference type="SUPFAM" id="SSF53756">
    <property type="entry name" value="UDP-Glycosyltransferase/glycogen phosphorylase"/>
    <property type="match status" value="1"/>
</dbReference>
<evidence type="ECO:0000256" key="5">
    <source>
        <dbReference type="ARBA" id="ARBA00044539"/>
    </source>
</evidence>
<protein>
    <recommendedName>
        <fullName evidence="5">tRNA-queuosine alpha-mannosyltransferase</fullName>
        <ecNumber evidence="4">2.4.1.110</ecNumber>
    </recommendedName>
</protein>
<dbReference type="InterPro" id="IPR022701">
    <property type="entry name" value="QTMAN_N"/>
</dbReference>
<dbReference type="Pfam" id="PF12038">
    <property type="entry name" value="QTMAN_N"/>
    <property type="match status" value="1"/>
</dbReference>
<keyword evidence="2" id="KW-0328">Glycosyltransferase</keyword>
<accession>A0ABY1ZT11</accession>
<sequence length="373" mass="42959">MPELILHTRFRHCRPRVLLLSGYDAGSHRRWREQLVASQPAFEWQVLTLPPRYFRWRIRGNALSWLDEPLLAEHWDLVVATSMVDVTGLRAFHRHLATVPVLLYMHENQFAYPDSGDQHASVDHQMVNLYSALSADWVAFNSDWNRTSFLTGIRNLLARLPDAVPEGVAERIDGKSEVLPVPIGDHLFAGEERAIDRHCPHLLWNHRWEYDKGPDRLFALLEQLVARGQDFRLSVVGEQFRRQPEAFAAIRERYAEHLVHWGYLAQRQDYDNLLRQADVVISTALHDFQGLSMLEAIAAGCLALAPERLAYPEYIAPGGLYGSRPDDVELEADGAARTLLTMLQDRPLESIDNWRLSRLQPRYRDRLTRLLAP</sequence>
<comment type="caution">
    <text evidence="9">The sequence shown here is derived from an EMBL/GenBank/DDBJ whole genome shotgun (WGS) entry which is preliminary data.</text>
</comment>
<reference evidence="9 10" key="1">
    <citation type="submission" date="2019-02" db="EMBL/GenBank/DDBJ databases">
        <title>Marinobacter halodurans sp. nov., a marine bacterium isolated from sea tidal flat.</title>
        <authorList>
            <person name="Yoo Y."/>
            <person name="Lee D.W."/>
            <person name="Kim B.S."/>
            <person name="Kim J.-J."/>
        </authorList>
    </citation>
    <scope>NUCLEOTIDE SEQUENCE [LARGE SCALE GENOMIC DNA]</scope>
    <source>
        <strain evidence="9 10">YJ-S3-2</strain>
    </source>
</reference>
<dbReference type="PANTHER" id="PTHR13615">
    <property type="entry name" value="GLYCOSYLTRANSFERASE-LIKE 1"/>
    <property type="match status" value="1"/>
</dbReference>
<keyword evidence="3" id="KW-0808">Transferase</keyword>
<dbReference type="CDD" id="cd01635">
    <property type="entry name" value="Glycosyltransferase_GTB-type"/>
    <property type="match status" value="1"/>
</dbReference>
<evidence type="ECO:0000256" key="2">
    <source>
        <dbReference type="ARBA" id="ARBA00022676"/>
    </source>
</evidence>
<feature type="domain" description="tRNA-queuosine alpha-mannosyltransferase N-terminal" evidence="8">
    <location>
        <begin position="16"/>
        <end position="183"/>
    </location>
</feature>
<evidence type="ECO:0000256" key="4">
    <source>
        <dbReference type="ARBA" id="ARBA00044517"/>
    </source>
</evidence>
<gene>
    <name evidence="9" type="ORF">EZI54_00095</name>
</gene>
<dbReference type="EC" id="2.4.1.110" evidence="4"/>
<dbReference type="Pfam" id="PF00534">
    <property type="entry name" value="Glycos_transf_1"/>
    <property type="match status" value="1"/>
</dbReference>
<evidence type="ECO:0000259" key="8">
    <source>
        <dbReference type="Pfam" id="PF12038"/>
    </source>
</evidence>
<dbReference type="InterPro" id="IPR051862">
    <property type="entry name" value="GT-like_domain_containing_1"/>
</dbReference>
<dbReference type="PANTHER" id="PTHR13615:SF3">
    <property type="entry name" value="GLYCOSYLTRANSFERASE-LIKE DOMAIN-CONTAINING PROTEIN 1"/>
    <property type="match status" value="1"/>
</dbReference>
<dbReference type="Proteomes" id="UP000313645">
    <property type="component" value="Unassembled WGS sequence"/>
</dbReference>
<evidence type="ECO:0000256" key="1">
    <source>
        <dbReference type="ARBA" id="ARBA00009481"/>
    </source>
</evidence>
<dbReference type="InterPro" id="IPR001296">
    <property type="entry name" value="Glyco_trans_1"/>
</dbReference>
<dbReference type="Gene3D" id="3.40.50.2000">
    <property type="entry name" value="Glycogen Phosphorylase B"/>
    <property type="match status" value="1"/>
</dbReference>
<keyword evidence="10" id="KW-1185">Reference proteome</keyword>
<evidence type="ECO:0000256" key="3">
    <source>
        <dbReference type="ARBA" id="ARBA00022679"/>
    </source>
</evidence>
<evidence type="ECO:0000313" key="9">
    <source>
        <dbReference type="EMBL" id="TBW59399.1"/>
    </source>
</evidence>
<comment type="similarity">
    <text evidence="1">Belongs to the glycosyltransferase group 1 family. Glycosyltransferase 4 subfamily.</text>
</comment>
<evidence type="ECO:0000256" key="6">
    <source>
        <dbReference type="ARBA" id="ARBA00048439"/>
    </source>
</evidence>
<dbReference type="RefSeq" id="WP_131477817.1">
    <property type="nucleotide sequence ID" value="NZ_SJDL01000001.1"/>
</dbReference>
<comment type="catalytic activity">
    <reaction evidence="6">
        <text>queuosine(34) in tRNA(Asp) + GDP-alpha-D-mannose = O-4''-alpha-D-mannosylqueuosine(34) in tRNA(Asp) + GDP + H(+)</text>
        <dbReference type="Rhea" id="RHEA:12885"/>
        <dbReference type="Rhea" id="RHEA-COMP:18572"/>
        <dbReference type="Rhea" id="RHEA-COMP:18581"/>
        <dbReference type="ChEBI" id="CHEBI:15378"/>
        <dbReference type="ChEBI" id="CHEBI:57527"/>
        <dbReference type="ChEBI" id="CHEBI:58189"/>
        <dbReference type="ChEBI" id="CHEBI:194431"/>
        <dbReference type="ChEBI" id="CHEBI:194442"/>
        <dbReference type="EC" id="2.4.1.110"/>
    </reaction>
    <physiologicalReaction direction="left-to-right" evidence="6">
        <dbReference type="Rhea" id="RHEA:12886"/>
    </physiologicalReaction>
</comment>
<evidence type="ECO:0000313" key="10">
    <source>
        <dbReference type="Proteomes" id="UP000313645"/>
    </source>
</evidence>
<proteinExistence type="inferred from homology"/>
<name>A0ABY1ZT11_9GAMM</name>
<organism evidence="9 10">
    <name type="scientific">Marinobacter halodurans</name>
    <dbReference type="NCBI Taxonomy" id="2528979"/>
    <lineage>
        <taxon>Bacteria</taxon>
        <taxon>Pseudomonadati</taxon>
        <taxon>Pseudomonadota</taxon>
        <taxon>Gammaproteobacteria</taxon>
        <taxon>Pseudomonadales</taxon>
        <taxon>Marinobacteraceae</taxon>
        <taxon>Marinobacter</taxon>
    </lineage>
</organism>
<evidence type="ECO:0000259" key="7">
    <source>
        <dbReference type="Pfam" id="PF00534"/>
    </source>
</evidence>